<feature type="signal peptide" evidence="1">
    <location>
        <begin position="1"/>
        <end position="26"/>
    </location>
</feature>
<dbReference type="InterPro" id="IPR005197">
    <property type="entry name" value="Glyco_hydro_71"/>
</dbReference>
<dbReference type="Pfam" id="PF03659">
    <property type="entry name" value="Glyco_hydro_71"/>
    <property type="match status" value="1"/>
</dbReference>
<keyword evidence="1" id="KW-0732">Signal</keyword>
<dbReference type="OrthoDB" id="3257981at2759"/>
<dbReference type="Proteomes" id="UP000054097">
    <property type="component" value="Unassembled WGS sequence"/>
</dbReference>
<feature type="chain" id="PRO_5002170475" evidence="1">
    <location>
        <begin position="27"/>
        <end position="526"/>
    </location>
</feature>
<evidence type="ECO:0000256" key="1">
    <source>
        <dbReference type="SAM" id="SignalP"/>
    </source>
</evidence>
<reference evidence="3" key="2">
    <citation type="submission" date="2015-01" db="EMBL/GenBank/DDBJ databases">
        <title>Evolutionary Origins and Diversification of the Mycorrhizal Mutualists.</title>
        <authorList>
            <consortium name="DOE Joint Genome Institute"/>
            <consortium name="Mycorrhizal Genomics Consortium"/>
            <person name="Kohler A."/>
            <person name="Kuo A."/>
            <person name="Nagy L.G."/>
            <person name="Floudas D."/>
            <person name="Copeland A."/>
            <person name="Barry K.W."/>
            <person name="Cichocki N."/>
            <person name="Veneault-Fourrey C."/>
            <person name="LaButti K."/>
            <person name="Lindquist E.A."/>
            <person name="Lipzen A."/>
            <person name="Lundell T."/>
            <person name="Morin E."/>
            <person name="Murat C."/>
            <person name="Riley R."/>
            <person name="Ohm R."/>
            <person name="Sun H."/>
            <person name="Tunlid A."/>
            <person name="Henrissat B."/>
            <person name="Grigoriev I.V."/>
            <person name="Hibbett D.S."/>
            <person name="Martin F."/>
        </authorList>
    </citation>
    <scope>NUCLEOTIDE SEQUENCE [LARGE SCALE GENOMIC DNA]</scope>
    <source>
        <strain evidence="3">MAFF 305830</strain>
    </source>
</reference>
<reference evidence="2 3" key="1">
    <citation type="submission" date="2014-04" db="EMBL/GenBank/DDBJ databases">
        <authorList>
            <consortium name="DOE Joint Genome Institute"/>
            <person name="Kuo A."/>
            <person name="Zuccaro A."/>
            <person name="Kohler A."/>
            <person name="Nagy L.G."/>
            <person name="Floudas D."/>
            <person name="Copeland A."/>
            <person name="Barry K.W."/>
            <person name="Cichocki N."/>
            <person name="Veneault-Fourrey C."/>
            <person name="LaButti K."/>
            <person name="Lindquist E.A."/>
            <person name="Lipzen A."/>
            <person name="Lundell T."/>
            <person name="Morin E."/>
            <person name="Murat C."/>
            <person name="Sun H."/>
            <person name="Tunlid A."/>
            <person name="Henrissat B."/>
            <person name="Grigoriev I.V."/>
            <person name="Hibbett D.S."/>
            <person name="Martin F."/>
            <person name="Nordberg H.P."/>
            <person name="Cantor M.N."/>
            <person name="Hua S.X."/>
        </authorList>
    </citation>
    <scope>NUCLEOTIDE SEQUENCE [LARGE SCALE GENOMIC DNA]</scope>
    <source>
        <strain evidence="2 3">MAFF 305830</strain>
    </source>
</reference>
<name>A0A0C2WYM4_SERVB</name>
<dbReference type="EMBL" id="KN824282">
    <property type="protein sequence ID" value="KIM31168.1"/>
    <property type="molecule type" value="Genomic_DNA"/>
</dbReference>
<sequence length="526" mass="58983">MKPLSLSLSILLFLVQVDVFVITVYAADPRIFHQPPNIPSRLRKHSLMNTKRHHHSKRDVLLNIPLDPSISVSSVSDLLGISEIDTAPSESIKKYVVAHHMVGNTYPYTQDDWSRDIQLAMANSIDGFALNVGRDTWQMDRVQDAYNAAQSLGTPFKLFLSLDMTSLPCAAEADMQAVQAWVSRYAQHPNQLVFKGHPLVSTFAGEACTYGGNFVSTWTEFKRGLGGNVHFAPSLFTDPNLLNTLPFLDGAFNWNGGWPTQLGPSSTPEQIKQAETTLSSDLSFLNGLPSKTYIAPVSPWFFTHYGPDTWNKNWIYRGDDWLFARRWEELISMRDRIDIVEVITWNDYGESHYIGPIEGAQPNSQAWVDGFDHQGWLEMTKYYATAFKQGSYPSITQDKVFLWARPHPRDAVAPDHVPRPTNAELTDDFFWAVIFAKEPATAILYTPAGGNDGQAQSTMDYSGSLVVDIPAGINKLRYPLHPGRTMAIRLERTGSVALDYQADGFLFNPTPQVYNFNAWVGWKAGP</sequence>
<dbReference type="STRING" id="933852.A0A0C2WYM4"/>
<dbReference type="HOGENOM" id="CLU_019141_4_0_1"/>
<dbReference type="GO" id="GO:0051118">
    <property type="term" value="F:glucan endo-1,3-alpha-glucosidase activity"/>
    <property type="evidence" value="ECO:0007669"/>
    <property type="project" value="InterPro"/>
</dbReference>
<evidence type="ECO:0000313" key="3">
    <source>
        <dbReference type="Proteomes" id="UP000054097"/>
    </source>
</evidence>
<dbReference type="Gene3D" id="3.20.20.80">
    <property type="entry name" value="Glycosidases"/>
    <property type="match status" value="1"/>
</dbReference>
<dbReference type="AlphaFoldDB" id="A0A0C2WYM4"/>
<evidence type="ECO:0000313" key="2">
    <source>
        <dbReference type="EMBL" id="KIM31168.1"/>
    </source>
</evidence>
<keyword evidence="3" id="KW-1185">Reference proteome</keyword>
<gene>
    <name evidence="2" type="ORF">M408DRAFT_327458</name>
</gene>
<proteinExistence type="predicted"/>
<organism evidence="2 3">
    <name type="scientific">Serendipita vermifera MAFF 305830</name>
    <dbReference type="NCBI Taxonomy" id="933852"/>
    <lineage>
        <taxon>Eukaryota</taxon>
        <taxon>Fungi</taxon>
        <taxon>Dikarya</taxon>
        <taxon>Basidiomycota</taxon>
        <taxon>Agaricomycotina</taxon>
        <taxon>Agaricomycetes</taxon>
        <taxon>Sebacinales</taxon>
        <taxon>Serendipitaceae</taxon>
        <taxon>Serendipita</taxon>
    </lineage>
</organism>
<dbReference type="CDD" id="cd11577">
    <property type="entry name" value="GH71"/>
    <property type="match status" value="1"/>
</dbReference>
<keyword evidence="2" id="KW-0378">Hydrolase</keyword>
<accession>A0A0C2WYM4</accession>
<protein>
    <submittedName>
        <fullName evidence="2">Glycoside hydrolase family 71 protein</fullName>
    </submittedName>
</protein>